<name>A0A4Z2ETB5_9TELE</name>
<sequence>MRVGDGASILSEDTILNQSCPVMVVGLVARVGSGCRSWWRKGLVPWVHLDCCVRLFISYAAGPQSDDRRDPEGYHWH</sequence>
<gene>
    <name evidence="1" type="ORF">EYF80_057805</name>
</gene>
<dbReference type="Proteomes" id="UP000314294">
    <property type="component" value="Unassembled WGS sequence"/>
</dbReference>
<keyword evidence="2" id="KW-1185">Reference proteome</keyword>
<comment type="caution">
    <text evidence="1">The sequence shown here is derived from an EMBL/GenBank/DDBJ whole genome shotgun (WGS) entry which is preliminary data.</text>
</comment>
<accession>A0A4Z2ETB5</accession>
<proteinExistence type="predicted"/>
<protein>
    <submittedName>
        <fullName evidence="1">Uncharacterized protein</fullName>
    </submittedName>
</protein>
<dbReference type="EMBL" id="SRLO01002971">
    <property type="protein sequence ID" value="TNN32033.1"/>
    <property type="molecule type" value="Genomic_DNA"/>
</dbReference>
<evidence type="ECO:0000313" key="2">
    <source>
        <dbReference type="Proteomes" id="UP000314294"/>
    </source>
</evidence>
<organism evidence="1 2">
    <name type="scientific">Liparis tanakae</name>
    <name type="common">Tanaka's snailfish</name>
    <dbReference type="NCBI Taxonomy" id="230148"/>
    <lineage>
        <taxon>Eukaryota</taxon>
        <taxon>Metazoa</taxon>
        <taxon>Chordata</taxon>
        <taxon>Craniata</taxon>
        <taxon>Vertebrata</taxon>
        <taxon>Euteleostomi</taxon>
        <taxon>Actinopterygii</taxon>
        <taxon>Neopterygii</taxon>
        <taxon>Teleostei</taxon>
        <taxon>Neoteleostei</taxon>
        <taxon>Acanthomorphata</taxon>
        <taxon>Eupercaria</taxon>
        <taxon>Perciformes</taxon>
        <taxon>Cottioidei</taxon>
        <taxon>Cottales</taxon>
        <taxon>Liparidae</taxon>
        <taxon>Liparis</taxon>
    </lineage>
</organism>
<dbReference type="AlphaFoldDB" id="A0A4Z2ETB5"/>
<reference evidence="1 2" key="1">
    <citation type="submission" date="2019-03" db="EMBL/GenBank/DDBJ databases">
        <title>First draft genome of Liparis tanakae, snailfish: a comprehensive survey of snailfish specific genes.</title>
        <authorList>
            <person name="Kim W."/>
            <person name="Song I."/>
            <person name="Jeong J.-H."/>
            <person name="Kim D."/>
            <person name="Kim S."/>
            <person name="Ryu S."/>
            <person name="Song J.Y."/>
            <person name="Lee S.K."/>
        </authorList>
    </citation>
    <scope>NUCLEOTIDE SEQUENCE [LARGE SCALE GENOMIC DNA]</scope>
    <source>
        <tissue evidence="1">Muscle</tissue>
    </source>
</reference>
<evidence type="ECO:0000313" key="1">
    <source>
        <dbReference type="EMBL" id="TNN32033.1"/>
    </source>
</evidence>